<dbReference type="RefSeq" id="WP_013678059.1">
    <property type="nucleotide sequence ID" value="NZ_BAABKS010000045.1"/>
</dbReference>
<dbReference type="SUPFAM" id="SSF56029">
    <property type="entry name" value="Monooxygenase (hydroxylase) regulatory protein"/>
    <property type="match status" value="1"/>
</dbReference>
<organism evidence="2 3">
    <name type="scientific">Pseudonocardia benzenivorans</name>
    <dbReference type="NCBI Taxonomy" id="228005"/>
    <lineage>
        <taxon>Bacteria</taxon>
        <taxon>Bacillati</taxon>
        <taxon>Actinomycetota</taxon>
        <taxon>Actinomycetes</taxon>
        <taxon>Pseudonocardiales</taxon>
        <taxon>Pseudonocardiaceae</taxon>
        <taxon>Pseudonocardia</taxon>
    </lineage>
</organism>
<comment type="caution">
    <text evidence="2">The sequence shown here is derived from an EMBL/GenBank/DDBJ whole genome shotgun (WGS) entry which is preliminary data.</text>
</comment>
<name>A0ABW3VAD7_9PSEU</name>
<gene>
    <name evidence="2" type="ORF">ACFQ34_00050</name>
</gene>
<dbReference type="Gene3D" id="3.90.56.10">
    <property type="entry name" value="Monooxygenase component MmoB/DmpM"/>
    <property type="match status" value="1"/>
</dbReference>
<evidence type="ECO:0000313" key="3">
    <source>
        <dbReference type="Proteomes" id="UP001597182"/>
    </source>
</evidence>
<protein>
    <submittedName>
        <fullName evidence="2">MmoB/DmpM family protein</fullName>
    </submittedName>
</protein>
<comment type="similarity">
    <text evidence="1">Belongs to the TmoD/XamoD family.</text>
</comment>
<dbReference type="InterPro" id="IPR003454">
    <property type="entry name" value="MOase_MmoB_DmpM"/>
</dbReference>
<reference evidence="3" key="1">
    <citation type="journal article" date="2019" name="Int. J. Syst. Evol. Microbiol.">
        <title>The Global Catalogue of Microorganisms (GCM) 10K type strain sequencing project: providing services to taxonomists for standard genome sequencing and annotation.</title>
        <authorList>
            <consortium name="The Broad Institute Genomics Platform"/>
            <consortium name="The Broad Institute Genome Sequencing Center for Infectious Disease"/>
            <person name="Wu L."/>
            <person name="Ma J."/>
        </authorList>
    </citation>
    <scope>NUCLEOTIDE SEQUENCE [LARGE SCALE GENOMIC DNA]</scope>
    <source>
        <strain evidence="3">CCUG 49018</strain>
    </source>
</reference>
<accession>A0ABW3VAD7</accession>
<evidence type="ECO:0000313" key="2">
    <source>
        <dbReference type="EMBL" id="MFD1231670.1"/>
    </source>
</evidence>
<dbReference type="Pfam" id="PF02406">
    <property type="entry name" value="MmoB_DmpM"/>
    <property type="match status" value="1"/>
</dbReference>
<dbReference type="InterPro" id="IPR036889">
    <property type="entry name" value="mOase_MmoB_DmpM_sf"/>
</dbReference>
<keyword evidence="3" id="KW-1185">Reference proteome</keyword>
<evidence type="ECO:0000256" key="1">
    <source>
        <dbReference type="ARBA" id="ARBA00006313"/>
    </source>
</evidence>
<sequence length="100" mass="11205">MTTTAKKVGPVLRGLDDRIVDAVIEAVQADNPNAEVEVDDRGGYVRVTCDRECRLTRASLEDALDEEFTLAQLEPALSGFAGRMRYVSDDEIVWFLERED</sequence>
<dbReference type="Proteomes" id="UP001597182">
    <property type="component" value="Unassembled WGS sequence"/>
</dbReference>
<dbReference type="EMBL" id="JBHTMB010000001">
    <property type="protein sequence ID" value="MFD1231670.1"/>
    <property type="molecule type" value="Genomic_DNA"/>
</dbReference>
<proteinExistence type="inferred from homology"/>